<protein>
    <submittedName>
        <fullName evidence="1">Uncharacterized protein</fullName>
    </submittedName>
</protein>
<evidence type="ECO:0000313" key="1">
    <source>
        <dbReference type="EMBL" id="KAJ6999939.1"/>
    </source>
</evidence>
<keyword evidence="2" id="KW-1185">Reference proteome</keyword>
<reference evidence="1 2" key="1">
    <citation type="journal article" date="2023" name="Mol. Ecol. Resour.">
        <title>Chromosome-level genome assembly of a triploid poplar Populus alba 'Berolinensis'.</title>
        <authorList>
            <person name="Chen S."/>
            <person name="Yu Y."/>
            <person name="Wang X."/>
            <person name="Wang S."/>
            <person name="Zhang T."/>
            <person name="Zhou Y."/>
            <person name="He R."/>
            <person name="Meng N."/>
            <person name="Wang Y."/>
            <person name="Liu W."/>
            <person name="Liu Z."/>
            <person name="Liu J."/>
            <person name="Guo Q."/>
            <person name="Huang H."/>
            <person name="Sederoff R.R."/>
            <person name="Wang G."/>
            <person name="Qu G."/>
            <person name="Chen S."/>
        </authorList>
    </citation>
    <scope>NUCLEOTIDE SEQUENCE [LARGE SCALE GENOMIC DNA]</scope>
    <source>
        <strain evidence="1">SC-2020</strain>
    </source>
</reference>
<accession>A0AAD6R0C8</accession>
<dbReference type="AlphaFoldDB" id="A0AAD6R0C8"/>
<dbReference type="EMBL" id="JAQIZT010000004">
    <property type="protein sequence ID" value="KAJ6999939.1"/>
    <property type="molecule type" value="Genomic_DNA"/>
</dbReference>
<comment type="caution">
    <text evidence="1">The sequence shown here is derived from an EMBL/GenBank/DDBJ whole genome shotgun (WGS) entry which is preliminary data.</text>
</comment>
<proteinExistence type="predicted"/>
<evidence type="ECO:0000313" key="2">
    <source>
        <dbReference type="Proteomes" id="UP001164929"/>
    </source>
</evidence>
<organism evidence="1 2">
    <name type="scientific">Populus alba x Populus x berolinensis</name>
    <dbReference type="NCBI Taxonomy" id="444605"/>
    <lineage>
        <taxon>Eukaryota</taxon>
        <taxon>Viridiplantae</taxon>
        <taxon>Streptophyta</taxon>
        <taxon>Embryophyta</taxon>
        <taxon>Tracheophyta</taxon>
        <taxon>Spermatophyta</taxon>
        <taxon>Magnoliopsida</taxon>
        <taxon>eudicotyledons</taxon>
        <taxon>Gunneridae</taxon>
        <taxon>Pentapetalae</taxon>
        <taxon>rosids</taxon>
        <taxon>fabids</taxon>
        <taxon>Malpighiales</taxon>
        <taxon>Salicaceae</taxon>
        <taxon>Saliceae</taxon>
        <taxon>Populus</taxon>
    </lineage>
</organism>
<dbReference type="Proteomes" id="UP001164929">
    <property type="component" value="Chromosome 4"/>
</dbReference>
<name>A0AAD6R0C8_9ROSI</name>
<gene>
    <name evidence="1" type="ORF">NC653_010630</name>
</gene>
<sequence length="35" mass="4279">MGRLREEDMAESVGMREGDQRWLVLWLGKERMREK</sequence>